<dbReference type="GO" id="GO:0003924">
    <property type="term" value="F:GTPase activity"/>
    <property type="evidence" value="ECO:0007669"/>
    <property type="project" value="TreeGrafter"/>
</dbReference>
<evidence type="ECO:0000256" key="6">
    <source>
        <dbReference type="ARBA" id="ARBA00022824"/>
    </source>
</evidence>
<evidence type="ECO:0000256" key="7">
    <source>
        <dbReference type="ARBA" id="ARBA00022989"/>
    </source>
</evidence>
<dbReference type="GO" id="GO:0043001">
    <property type="term" value="P:Golgi to plasma membrane protein transport"/>
    <property type="evidence" value="ECO:0007669"/>
    <property type="project" value="TreeGrafter"/>
</dbReference>
<dbReference type="AlphaFoldDB" id="A0A7I4YXC4"/>
<evidence type="ECO:0000256" key="1">
    <source>
        <dbReference type="ARBA" id="ARBA00004389"/>
    </source>
</evidence>
<keyword evidence="6" id="KW-0256">Endoplasmic reticulum</keyword>
<dbReference type="Gene3D" id="3.40.50.300">
    <property type="entry name" value="P-loop containing nucleotide triphosphate hydrolases"/>
    <property type="match status" value="1"/>
</dbReference>
<evidence type="ECO:0000256" key="11">
    <source>
        <dbReference type="SAM" id="Phobius"/>
    </source>
</evidence>
<dbReference type="InterPro" id="IPR024156">
    <property type="entry name" value="Small_GTPase_ARF"/>
</dbReference>
<dbReference type="Pfam" id="PF09439">
    <property type="entry name" value="SRPRB"/>
    <property type="match status" value="1"/>
</dbReference>
<dbReference type="Proteomes" id="UP000025227">
    <property type="component" value="Unplaced"/>
</dbReference>
<dbReference type="OMA" id="MNGVKVT"/>
<keyword evidence="5" id="KW-0547">Nucleotide-binding</keyword>
<keyword evidence="8" id="KW-0342">GTP-binding</keyword>
<evidence type="ECO:0000256" key="3">
    <source>
        <dbReference type="ARBA" id="ARBA00020256"/>
    </source>
</evidence>
<dbReference type="GO" id="GO:0034067">
    <property type="term" value="P:protein localization to Golgi apparatus"/>
    <property type="evidence" value="ECO:0007669"/>
    <property type="project" value="TreeGrafter"/>
</dbReference>
<organism evidence="12 13">
    <name type="scientific">Haemonchus contortus</name>
    <name type="common">Barber pole worm</name>
    <dbReference type="NCBI Taxonomy" id="6289"/>
    <lineage>
        <taxon>Eukaryota</taxon>
        <taxon>Metazoa</taxon>
        <taxon>Ecdysozoa</taxon>
        <taxon>Nematoda</taxon>
        <taxon>Chromadorea</taxon>
        <taxon>Rhabditida</taxon>
        <taxon>Rhabditina</taxon>
        <taxon>Rhabditomorpha</taxon>
        <taxon>Strongyloidea</taxon>
        <taxon>Trichostrongylidae</taxon>
        <taxon>Haemonchus</taxon>
    </lineage>
</organism>
<keyword evidence="12" id="KW-1185">Reference proteome</keyword>
<evidence type="ECO:0000256" key="2">
    <source>
        <dbReference type="ARBA" id="ARBA00005619"/>
    </source>
</evidence>
<reference evidence="13" key="1">
    <citation type="submission" date="2020-12" db="UniProtKB">
        <authorList>
            <consortium name="WormBaseParasite"/>
        </authorList>
    </citation>
    <scope>IDENTIFICATION</scope>
    <source>
        <strain evidence="13">MHco3</strain>
    </source>
</reference>
<comment type="similarity">
    <text evidence="2">Belongs to the SRP receptor beta subunit family.</text>
</comment>
<feature type="transmembrane region" description="Helical" evidence="11">
    <location>
        <begin position="22"/>
        <end position="41"/>
    </location>
</feature>
<name>A0A7I4YXC4_HAECO</name>
<dbReference type="InterPro" id="IPR019009">
    <property type="entry name" value="SRP_receptor_beta_su"/>
</dbReference>
<sequence length="247" mass="27304">MEHMEAGEPEVLVKPAFAEPNILAIVVAAVVVFITVAFFFYRSLKSKADTFLLVGLSDSGKTHIFGKIANKNNEPVTYTSFQENVLDIDVRGQHLKVVDFPGAERLRKQLVEKWLKKERSSLRGITFVVDSSSFSKRSRDVAEFLYDVALESGKKIPILVACNKQDHGLAKSSQVIRLSLEKEMGLINKTRAAALTSTDGSSSHRTLTDTGANFSWDDLPKPVEFVECCAVDGATVGLEAIRDWIKL</sequence>
<keyword evidence="10" id="KW-0675">Receptor</keyword>
<evidence type="ECO:0000256" key="5">
    <source>
        <dbReference type="ARBA" id="ARBA00022741"/>
    </source>
</evidence>
<dbReference type="GO" id="GO:0005525">
    <property type="term" value="F:GTP binding"/>
    <property type="evidence" value="ECO:0007669"/>
    <property type="project" value="UniProtKB-KW"/>
</dbReference>
<proteinExistence type="inferred from homology"/>
<dbReference type="CDD" id="cd04105">
    <property type="entry name" value="SR_beta"/>
    <property type="match status" value="1"/>
</dbReference>
<evidence type="ECO:0000313" key="12">
    <source>
        <dbReference type="Proteomes" id="UP000025227"/>
    </source>
</evidence>
<dbReference type="PANTHER" id="PTHR45909">
    <property type="entry name" value="ADP-RIBOSYLATION FACTOR-RELATED PROTEIN 1"/>
    <property type="match status" value="1"/>
</dbReference>
<dbReference type="GO" id="GO:0005789">
    <property type="term" value="C:endoplasmic reticulum membrane"/>
    <property type="evidence" value="ECO:0007669"/>
    <property type="project" value="UniProtKB-SubCell"/>
</dbReference>
<dbReference type="InterPro" id="IPR027417">
    <property type="entry name" value="P-loop_NTPase"/>
</dbReference>
<comment type="subcellular location">
    <subcellularLocation>
        <location evidence="1">Endoplasmic reticulum membrane</location>
        <topology evidence="1">Single-pass membrane protein</topology>
    </subcellularLocation>
</comment>
<evidence type="ECO:0000256" key="8">
    <source>
        <dbReference type="ARBA" id="ARBA00023134"/>
    </source>
</evidence>
<evidence type="ECO:0000313" key="13">
    <source>
        <dbReference type="WBParaSite" id="HCON_00151060-00001"/>
    </source>
</evidence>
<evidence type="ECO:0000256" key="10">
    <source>
        <dbReference type="ARBA" id="ARBA00023170"/>
    </source>
</evidence>
<dbReference type="GO" id="GO:0005794">
    <property type="term" value="C:Golgi apparatus"/>
    <property type="evidence" value="ECO:0007669"/>
    <property type="project" value="TreeGrafter"/>
</dbReference>
<dbReference type="SUPFAM" id="SSF52540">
    <property type="entry name" value="P-loop containing nucleoside triphosphate hydrolases"/>
    <property type="match status" value="1"/>
</dbReference>
<dbReference type="OrthoDB" id="41266at2759"/>
<protein>
    <recommendedName>
        <fullName evidence="3">Signal recognition particle receptor subunit beta</fullName>
    </recommendedName>
</protein>
<accession>A0A7I4YXC4</accession>
<dbReference type="GO" id="GO:0006886">
    <property type="term" value="P:intracellular protein transport"/>
    <property type="evidence" value="ECO:0007669"/>
    <property type="project" value="TreeGrafter"/>
</dbReference>
<keyword evidence="7 11" id="KW-1133">Transmembrane helix</keyword>
<evidence type="ECO:0000256" key="9">
    <source>
        <dbReference type="ARBA" id="ARBA00023136"/>
    </source>
</evidence>
<dbReference type="PANTHER" id="PTHR45909:SF1">
    <property type="entry name" value="ADP-RIBOSYLATION FACTOR-RELATED PROTEIN 1"/>
    <property type="match status" value="1"/>
</dbReference>
<dbReference type="WBParaSite" id="HCON_00151060-00001">
    <property type="protein sequence ID" value="HCON_00151060-00001"/>
    <property type="gene ID" value="HCON_00151060"/>
</dbReference>
<keyword evidence="9 11" id="KW-0472">Membrane</keyword>
<keyword evidence="4 11" id="KW-0812">Transmembrane</keyword>
<evidence type="ECO:0000256" key="4">
    <source>
        <dbReference type="ARBA" id="ARBA00022692"/>
    </source>
</evidence>